<reference evidence="7" key="1">
    <citation type="journal article" date="2019" name="Int. J. Syst. Evol. Microbiol.">
        <title>The Global Catalogue of Microorganisms (GCM) 10K type strain sequencing project: providing services to taxonomists for standard genome sequencing and annotation.</title>
        <authorList>
            <consortium name="The Broad Institute Genomics Platform"/>
            <consortium name="The Broad Institute Genome Sequencing Center for Infectious Disease"/>
            <person name="Wu L."/>
            <person name="Ma J."/>
        </authorList>
    </citation>
    <scope>NUCLEOTIDE SEQUENCE [LARGE SCALE GENOMIC DNA]</scope>
    <source>
        <strain evidence="7">JCM 17440</strain>
    </source>
</reference>
<comment type="caution">
    <text evidence="6">The sequence shown here is derived from an EMBL/GenBank/DDBJ whole genome shotgun (WGS) entry which is preliminary data.</text>
</comment>
<evidence type="ECO:0000259" key="5">
    <source>
        <dbReference type="PROSITE" id="PS50977"/>
    </source>
</evidence>
<evidence type="ECO:0000256" key="1">
    <source>
        <dbReference type="ARBA" id="ARBA00023015"/>
    </source>
</evidence>
<evidence type="ECO:0000256" key="4">
    <source>
        <dbReference type="PROSITE-ProRule" id="PRU00335"/>
    </source>
</evidence>
<accession>A0ABP8CIU8</accession>
<evidence type="ECO:0000256" key="2">
    <source>
        <dbReference type="ARBA" id="ARBA00023125"/>
    </source>
</evidence>
<evidence type="ECO:0000256" key="3">
    <source>
        <dbReference type="ARBA" id="ARBA00023163"/>
    </source>
</evidence>
<keyword evidence="3" id="KW-0804">Transcription</keyword>
<dbReference type="PROSITE" id="PS50977">
    <property type="entry name" value="HTH_TETR_2"/>
    <property type="match status" value="1"/>
</dbReference>
<keyword evidence="7" id="KW-1185">Reference proteome</keyword>
<name>A0ABP8CIU8_9ACTN</name>
<keyword evidence="2 4" id="KW-0238">DNA-binding</keyword>
<keyword evidence="1" id="KW-0805">Transcription regulation</keyword>
<protein>
    <submittedName>
        <fullName evidence="6">TetR/AcrR family transcriptional regulator</fullName>
    </submittedName>
</protein>
<dbReference type="Proteomes" id="UP001501710">
    <property type="component" value="Unassembled WGS sequence"/>
</dbReference>
<dbReference type="Pfam" id="PF00440">
    <property type="entry name" value="TetR_N"/>
    <property type="match status" value="1"/>
</dbReference>
<dbReference type="EMBL" id="BAABAS010000021">
    <property type="protein sequence ID" value="GAA4239619.1"/>
    <property type="molecule type" value="Genomic_DNA"/>
</dbReference>
<dbReference type="InterPro" id="IPR050109">
    <property type="entry name" value="HTH-type_TetR-like_transc_reg"/>
</dbReference>
<dbReference type="SUPFAM" id="SSF46689">
    <property type="entry name" value="Homeodomain-like"/>
    <property type="match status" value="1"/>
</dbReference>
<dbReference type="PANTHER" id="PTHR30055">
    <property type="entry name" value="HTH-TYPE TRANSCRIPTIONAL REGULATOR RUTR"/>
    <property type="match status" value="1"/>
</dbReference>
<evidence type="ECO:0000313" key="7">
    <source>
        <dbReference type="Proteomes" id="UP001501710"/>
    </source>
</evidence>
<organism evidence="6 7">
    <name type="scientific">Actinomadura meridiana</name>
    <dbReference type="NCBI Taxonomy" id="559626"/>
    <lineage>
        <taxon>Bacteria</taxon>
        <taxon>Bacillati</taxon>
        <taxon>Actinomycetota</taxon>
        <taxon>Actinomycetes</taxon>
        <taxon>Streptosporangiales</taxon>
        <taxon>Thermomonosporaceae</taxon>
        <taxon>Actinomadura</taxon>
    </lineage>
</organism>
<feature type="domain" description="HTH tetR-type" evidence="5">
    <location>
        <begin position="25"/>
        <end position="85"/>
    </location>
</feature>
<dbReference type="Gene3D" id="1.10.357.10">
    <property type="entry name" value="Tetracycline Repressor, domain 2"/>
    <property type="match status" value="1"/>
</dbReference>
<gene>
    <name evidence="6" type="ORF">GCM10022254_60410</name>
</gene>
<sequence length="212" mass="23215">MRVDSDGFPSLPRGRHHLTRAQVSASQRDRLLQGITQAVAENGYARTSVADVLKRAHVSRETFYEHFADKQACFLAAYQATADRIATVVRDALKPTGEPVMRRLEHAVCDYLRELSADASSARMFLLEIYAAGPAAAVLRHTVHRGFIELVDAALMEDERFRRLPDHEFASTMLVGGVASLVTGAVAMGQHATLPKLCTPILSYLASLLDPG</sequence>
<feature type="DNA-binding region" description="H-T-H motif" evidence="4">
    <location>
        <begin position="48"/>
        <end position="67"/>
    </location>
</feature>
<proteinExistence type="predicted"/>
<dbReference type="InterPro" id="IPR001647">
    <property type="entry name" value="HTH_TetR"/>
</dbReference>
<dbReference type="PANTHER" id="PTHR30055:SF234">
    <property type="entry name" value="HTH-TYPE TRANSCRIPTIONAL REGULATOR BETI"/>
    <property type="match status" value="1"/>
</dbReference>
<dbReference type="InterPro" id="IPR009057">
    <property type="entry name" value="Homeodomain-like_sf"/>
</dbReference>
<evidence type="ECO:0000313" key="6">
    <source>
        <dbReference type="EMBL" id="GAA4239619.1"/>
    </source>
</evidence>